<dbReference type="AlphaFoldDB" id="A0A3R7LXX3"/>
<accession>A0A3R7LXX3</accession>
<feature type="compositionally biased region" description="Low complexity" evidence="1">
    <location>
        <begin position="424"/>
        <end position="452"/>
    </location>
</feature>
<feature type="compositionally biased region" description="Gly residues" evidence="1">
    <location>
        <begin position="93"/>
        <end position="102"/>
    </location>
</feature>
<proteinExistence type="predicted"/>
<dbReference type="Proteomes" id="UP000283634">
    <property type="component" value="Unassembled WGS sequence"/>
</dbReference>
<name>A0A3R7LXX3_TRYRA</name>
<feature type="signal peptide" evidence="2">
    <location>
        <begin position="1"/>
        <end position="23"/>
    </location>
</feature>
<feature type="compositionally biased region" description="Polar residues" evidence="1">
    <location>
        <begin position="105"/>
        <end position="130"/>
    </location>
</feature>
<feature type="compositionally biased region" description="Low complexity" evidence="1">
    <location>
        <begin position="157"/>
        <end position="169"/>
    </location>
</feature>
<evidence type="ECO:0008006" key="5">
    <source>
        <dbReference type="Google" id="ProtNLM"/>
    </source>
</evidence>
<dbReference type="RefSeq" id="XP_029233389.1">
    <property type="nucleotide sequence ID" value="XM_029386764.1"/>
</dbReference>
<sequence length="488" mass="49943">MAGRVLLVCALCVLCCCGGGVGAWGGGHCTESDWRDLRAVARDMTEAEIDGQYCGRKPEFVQRLRASLQSNGEDSDEEVTGGDRSNTIQVPEGGVGTPGEGQAGSSQAVGSQKVVQPHGPTQVQDGSLQSVGPKGNAEEPTKKEKDEKASDADPANESSQDQQQEGPQEPDSKGPQTLQTPVPPANTSTDVSKDSVKNGESGGSDTLKTVVDRSGKEDLQNNADVVKGLEGEKNGNSDTQKLLQPTLQKEVKQKTSLPNSQPALPHSATSTGGGGSEAPVGSLMESSNSVETTPVLQAPETNVGQAASDPSLRTQAAPATTSPTPSRKVQQTTTMNGGKKESKDKKKPDDASPKEESQDEEQEAAGISNPTHNAPSGNAVQTTLPSFPAHDDGATSSLTGPPTEKGAEDTTEFDATRAPADSEASAPPAAAATKTNNPATPPAASNTNNATKVTHGDSDSGTAASHCTSPFALLLLFACAVAAAMTAA</sequence>
<dbReference type="EMBL" id="MKGL01000803">
    <property type="protein sequence ID" value="RNE95751.1"/>
    <property type="molecule type" value="Genomic_DNA"/>
</dbReference>
<feature type="compositionally biased region" description="Polar residues" evidence="1">
    <location>
        <begin position="368"/>
        <end position="385"/>
    </location>
</feature>
<evidence type="ECO:0000313" key="3">
    <source>
        <dbReference type="EMBL" id="RNE95751.1"/>
    </source>
</evidence>
<gene>
    <name evidence="3" type="ORF">TraAM80_10119</name>
</gene>
<evidence type="ECO:0000256" key="1">
    <source>
        <dbReference type="SAM" id="MobiDB-lite"/>
    </source>
</evidence>
<protein>
    <recommendedName>
        <fullName evidence="5">Mucin-associated surface protein (MASP)</fullName>
    </recommendedName>
</protein>
<feature type="compositionally biased region" description="Basic and acidic residues" evidence="1">
    <location>
        <begin position="210"/>
        <end position="219"/>
    </location>
</feature>
<evidence type="ECO:0000313" key="4">
    <source>
        <dbReference type="Proteomes" id="UP000283634"/>
    </source>
</evidence>
<feature type="compositionally biased region" description="Polar residues" evidence="1">
    <location>
        <begin position="327"/>
        <end position="336"/>
    </location>
</feature>
<feature type="compositionally biased region" description="Basic and acidic residues" evidence="1">
    <location>
        <begin position="136"/>
        <end position="151"/>
    </location>
</feature>
<feature type="compositionally biased region" description="Polar residues" evidence="1">
    <location>
        <begin position="236"/>
        <end position="247"/>
    </location>
</feature>
<feature type="compositionally biased region" description="Basic and acidic residues" evidence="1">
    <location>
        <begin position="338"/>
        <end position="356"/>
    </location>
</feature>
<feature type="compositionally biased region" description="Low complexity" evidence="1">
    <location>
        <begin position="316"/>
        <end position="326"/>
    </location>
</feature>
<feature type="region of interest" description="Disordered" evidence="1">
    <location>
        <begin position="68"/>
        <end position="464"/>
    </location>
</feature>
<feature type="compositionally biased region" description="Polar residues" evidence="1">
    <location>
        <begin position="284"/>
        <end position="305"/>
    </location>
</feature>
<comment type="caution">
    <text evidence="3">The sequence shown here is derived from an EMBL/GenBank/DDBJ whole genome shotgun (WGS) entry which is preliminary data.</text>
</comment>
<keyword evidence="4" id="KW-1185">Reference proteome</keyword>
<reference evidence="3 4" key="1">
    <citation type="journal article" date="2018" name="BMC Genomics">
        <title>Genomic comparison of Trypanosoma conorhini and Trypanosoma rangeli to Trypanosoma cruzi strains of high and low virulence.</title>
        <authorList>
            <person name="Bradwell K.R."/>
            <person name="Koparde V.N."/>
            <person name="Matveyev A.V."/>
            <person name="Serrano M.G."/>
            <person name="Alves J.M."/>
            <person name="Parikh H."/>
            <person name="Huang B."/>
            <person name="Lee V."/>
            <person name="Espinosa-Alvarez O."/>
            <person name="Ortiz P.A."/>
            <person name="Costa-Martins A.G."/>
            <person name="Teixeira M.M."/>
            <person name="Buck G.A."/>
        </authorList>
    </citation>
    <scope>NUCLEOTIDE SEQUENCE [LARGE SCALE GENOMIC DNA]</scope>
    <source>
        <strain evidence="3 4">AM80</strain>
    </source>
</reference>
<organism evidence="3 4">
    <name type="scientific">Trypanosoma rangeli</name>
    <dbReference type="NCBI Taxonomy" id="5698"/>
    <lineage>
        <taxon>Eukaryota</taxon>
        <taxon>Discoba</taxon>
        <taxon>Euglenozoa</taxon>
        <taxon>Kinetoplastea</taxon>
        <taxon>Metakinetoplastina</taxon>
        <taxon>Trypanosomatida</taxon>
        <taxon>Trypanosomatidae</taxon>
        <taxon>Trypanosoma</taxon>
        <taxon>Herpetosoma</taxon>
    </lineage>
</organism>
<dbReference type="GeneID" id="40334052"/>
<keyword evidence="2" id="KW-0732">Signal</keyword>
<feature type="compositionally biased region" description="Polar residues" evidence="1">
    <location>
        <begin position="174"/>
        <end position="190"/>
    </location>
</feature>
<dbReference type="OMA" id="TESETKW"/>
<feature type="chain" id="PRO_5018595995" description="Mucin-associated surface protein (MASP)" evidence="2">
    <location>
        <begin position="24"/>
        <end position="488"/>
    </location>
</feature>
<evidence type="ECO:0000256" key="2">
    <source>
        <dbReference type="SAM" id="SignalP"/>
    </source>
</evidence>